<dbReference type="GO" id="GO:0009225">
    <property type="term" value="P:nucleotide-sugar metabolic process"/>
    <property type="evidence" value="ECO:0007669"/>
    <property type="project" value="TreeGrafter"/>
</dbReference>
<dbReference type="GO" id="GO:0005737">
    <property type="term" value="C:cytoplasm"/>
    <property type="evidence" value="ECO:0007669"/>
    <property type="project" value="TreeGrafter"/>
</dbReference>
<dbReference type="PANTHER" id="PTHR12837">
    <property type="entry name" value="POLY ADP-RIBOSE GLYCOHYDROLASE"/>
    <property type="match status" value="1"/>
</dbReference>
<gene>
    <name evidence="2" type="ORF">JYZ213_LOCUS42693</name>
    <name evidence="3" type="ORF">OXD698_LOCUS4057</name>
</gene>
<protein>
    <recommendedName>
        <fullName evidence="1">PARG catalytic Macro domain-containing protein</fullName>
    </recommendedName>
</protein>
<dbReference type="GO" id="GO:0006282">
    <property type="term" value="P:regulation of DNA repair"/>
    <property type="evidence" value="ECO:0007669"/>
    <property type="project" value="InterPro"/>
</dbReference>
<sequence>MAKHSRFTDDIWFTPAPSAAQIPVRTIDDLRNEIFVSNKYESLKQGLYTAEEMKSKDLYENYAPNFKDKNKQFIYKYINEIRHYSPSPDRYLLITRWRPFMPDVLPDSLTRPSTRIRFQSDVFNYQSCGDNQTVEWYLNFANHDLFAYYGGPLLAQDELQVLECIELAALREYFVQTINTVGSSTVSSNRNKTLPTPILISNTERVIQMDTSKVYGNAFAKASERQLIQACKYLDSSQKVNLIAIEAPSHGRGSYTRDQIDYILLTCYVGFKAAQILANKTHALNTSNQRSSSRSENKHFRTIIHTGWWGCGAYGNNRRMMILTQILAAYWTEIDELVFHTQSNDYQEDIDAAQKIVHQLLKEKRVDDVINQIVELNLQWEKSNDT</sequence>
<dbReference type="AlphaFoldDB" id="A0A815S8G8"/>
<evidence type="ECO:0000313" key="3">
    <source>
        <dbReference type="EMBL" id="CAF3553618.1"/>
    </source>
</evidence>
<dbReference type="PANTHER" id="PTHR12837:SF0">
    <property type="entry name" value="POLY(ADP-RIBOSE) GLYCOHYDROLASE"/>
    <property type="match status" value="1"/>
</dbReference>
<dbReference type="EMBL" id="CAJOAZ010000149">
    <property type="protein sequence ID" value="CAF3553618.1"/>
    <property type="molecule type" value="Genomic_DNA"/>
</dbReference>
<dbReference type="EMBL" id="CAJNOG010002049">
    <property type="protein sequence ID" value="CAF1486832.1"/>
    <property type="molecule type" value="Genomic_DNA"/>
</dbReference>
<dbReference type="GO" id="GO:0005975">
    <property type="term" value="P:carbohydrate metabolic process"/>
    <property type="evidence" value="ECO:0007669"/>
    <property type="project" value="InterPro"/>
</dbReference>
<organism evidence="2 4">
    <name type="scientific">Adineta steineri</name>
    <dbReference type="NCBI Taxonomy" id="433720"/>
    <lineage>
        <taxon>Eukaryota</taxon>
        <taxon>Metazoa</taxon>
        <taxon>Spiralia</taxon>
        <taxon>Gnathifera</taxon>
        <taxon>Rotifera</taxon>
        <taxon>Eurotatoria</taxon>
        <taxon>Bdelloidea</taxon>
        <taxon>Adinetida</taxon>
        <taxon>Adinetidae</taxon>
        <taxon>Adineta</taxon>
    </lineage>
</organism>
<dbReference type="GO" id="GO:1990966">
    <property type="term" value="P:ATP generation from poly-ADP-D-ribose"/>
    <property type="evidence" value="ECO:0007669"/>
    <property type="project" value="TreeGrafter"/>
</dbReference>
<accession>A0A815S8G8</accession>
<dbReference type="InterPro" id="IPR007724">
    <property type="entry name" value="Poly_GlycHdrlase"/>
</dbReference>
<dbReference type="GO" id="GO:0005634">
    <property type="term" value="C:nucleus"/>
    <property type="evidence" value="ECO:0007669"/>
    <property type="project" value="TreeGrafter"/>
</dbReference>
<comment type="caution">
    <text evidence="2">The sequence shown here is derived from an EMBL/GenBank/DDBJ whole genome shotgun (WGS) entry which is preliminary data.</text>
</comment>
<dbReference type="Pfam" id="PF05028">
    <property type="entry name" value="PARG_cat_C"/>
    <property type="match status" value="1"/>
</dbReference>
<evidence type="ECO:0000259" key="1">
    <source>
        <dbReference type="Pfam" id="PF05028"/>
    </source>
</evidence>
<evidence type="ECO:0000313" key="4">
    <source>
        <dbReference type="Proteomes" id="UP000663845"/>
    </source>
</evidence>
<dbReference type="InterPro" id="IPR046372">
    <property type="entry name" value="PARG_cat_C"/>
</dbReference>
<dbReference type="GO" id="GO:0004649">
    <property type="term" value="F:poly(ADP-ribose) glycohydrolase activity"/>
    <property type="evidence" value="ECO:0007669"/>
    <property type="project" value="InterPro"/>
</dbReference>
<name>A0A815S8G8_9BILA</name>
<feature type="domain" description="PARG catalytic Macro" evidence="1">
    <location>
        <begin position="208"/>
        <end position="344"/>
    </location>
</feature>
<dbReference type="Proteomes" id="UP000663844">
    <property type="component" value="Unassembled WGS sequence"/>
</dbReference>
<proteinExistence type="predicted"/>
<evidence type="ECO:0000313" key="2">
    <source>
        <dbReference type="EMBL" id="CAF1486832.1"/>
    </source>
</evidence>
<reference evidence="2" key="1">
    <citation type="submission" date="2021-02" db="EMBL/GenBank/DDBJ databases">
        <authorList>
            <person name="Nowell W R."/>
        </authorList>
    </citation>
    <scope>NUCLEOTIDE SEQUENCE</scope>
</reference>
<dbReference type="Proteomes" id="UP000663845">
    <property type="component" value="Unassembled WGS sequence"/>
</dbReference>